<dbReference type="InterPro" id="IPR036291">
    <property type="entry name" value="NAD(P)-bd_dom_sf"/>
</dbReference>
<proteinExistence type="inferred from homology"/>
<evidence type="ECO:0000256" key="5">
    <source>
        <dbReference type="RuleBase" id="RU361277"/>
    </source>
</evidence>
<name>A0A0C3NR89_PHLG1</name>
<gene>
    <name evidence="7" type="ORF">PHLGIDRAFT_70659</name>
</gene>
<dbReference type="InterPro" id="IPR011032">
    <property type="entry name" value="GroES-like_sf"/>
</dbReference>
<dbReference type="STRING" id="745531.A0A0C3NR89"/>
<evidence type="ECO:0000256" key="3">
    <source>
        <dbReference type="ARBA" id="ARBA00022833"/>
    </source>
</evidence>
<dbReference type="AlphaFoldDB" id="A0A0C3NR89"/>
<dbReference type="Gene3D" id="3.40.50.720">
    <property type="entry name" value="NAD(P)-binding Rossmann-like Domain"/>
    <property type="match status" value="1"/>
</dbReference>
<reference evidence="7 8" key="1">
    <citation type="journal article" date="2014" name="PLoS Genet.">
        <title>Analysis of the Phlebiopsis gigantea genome, transcriptome and secretome provides insight into its pioneer colonization strategies of wood.</title>
        <authorList>
            <person name="Hori C."/>
            <person name="Ishida T."/>
            <person name="Igarashi K."/>
            <person name="Samejima M."/>
            <person name="Suzuki H."/>
            <person name="Master E."/>
            <person name="Ferreira P."/>
            <person name="Ruiz-Duenas F.J."/>
            <person name="Held B."/>
            <person name="Canessa P."/>
            <person name="Larrondo L.F."/>
            <person name="Schmoll M."/>
            <person name="Druzhinina I.S."/>
            <person name="Kubicek C.P."/>
            <person name="Gaskell J.A."/>
            <person name="Kersten P."/>
            <person name="St John F."/>
            <person name="Glasner J."/>
            <person name="Sabat G."/>
            <person name="Splinter BonDurant S."/>
            <person name="Syed K."/>
            <person name="Yadav J."/>
            <person name="Mgbeahuruike A.C."/>
            <person name="Kovalchuk A."/>
            <person name="Asiegbu F.O."/>
            <person name="Lackner G."/>
            <person name="Hoffmeister D."/>
            <person name="Rencoret J."/>
            <person name="Gutierrez A."/>
            <person name="Sun H."/>
            <person name="Lindquist E."/>
            <person name="Barry K."/>
            <person name="Riley R."/>
            <person name="Grigoriev I.V."/>
            <person name="Henrissat B."/>
            <person name="Kues U."/>
            <person name="Berka R.M."/>
            <person name="Martinez A.T."/>
            <person name="Covert S.F."/>
            <person name="Blanchette R.A."/>
            <person name="Cullen D."/>
        </authorList>
    </citation>
    <scope>NUCLEOTIDE SEQUENCE [LARGE SCALE GENOMIC DNA]</scope>
    <source>
        <strain evidence="7 8">11061_1 CR5-6</strain>
    </source>
</reference>
<dbReference type="HOGENOM" id="CLU_026673_20_2_1"/>
<dbReference type="Gene3D" id="3.90.180.10">
    <property type="entry name" value="Medium-chain alcohol dehydrogenases, catalytic domain"/>
    <property type="match status" value="1"/>
</dbReference>
<dbReference type="EMBL" id="KN840492">
    <property type="protein sequence ID" value="KIP07714.1"/>
    <property type="molecule type" value="Genomic_DNA"/>
</dbReference>
<evidence type="ECO:0000259" key="6">
    <source>
        <dbReference type="SMART" id="SM00829"/>
    </source>
</evidence>
<protein>
    <recommendedName>
        <fullName evidence="6">Enoyl reductase (ER) domain-containing protein</fullName>
    </recommendedName>
</protein>
<dbReference type="PANTHER" id="PTHR42683">
    <property type="entry name" value="ALDEHYDE REDUCTASE"/>
    <property type="match status" value="1"/>
</dbReference>
<dbReference type="InterPro" id="IPR047109">
    <property type="entry name" value="CAD-like"/>
</dbReference>
<dbReference type="SMART" id="SM00829">
    <property type="entry name" value="PKS_ER"/>
    <property type="match status" value="1"/>
</dbReference>
<dbReference type="SUPFAM" id="SSF51735">
    <property type="entry name" value="NAD(P)-binding Rossmann-fold domains"/>
    <property type="match status" value="1"/>
</dbReference>
<dbReference type="GO" id="GO:0016616">
    <property type="term" value="F:oxidoreductase activity, acting on the CH-OH group of donors, NAD or NADP as acceptor"/>
    <property type="evidence" value="ECO:0007669"/>
    <property type="project" value="InterPro"/>
</dbReference>
<organism evidence="7 8">
    <name type="scientific">Phlebiopsis gigantea (strain 11061_1 CR5-6)</name>
    <name type="common">White-rot fungus</name>
    <name type="synonym">Peniophora gigantea</name>
    <dbReference type="NCBI Taxonomy" id="745531"/>
    <lineage>
        <taxon>Eukaryota</taxon>
        <taxon>Fungi</taxon>
        <taxon>Dikarya</taxon>
        <taxon>Basidiomycota</taxon>
        <taxon>Agaricomycotina</taxon>
        <taxon>Agaricomycetes</taxon>
        <taxon>Polyporales</taxon>
        <taxon>Phanerochaetaceae</taxon>
        <taxon>Phlebiopsis</taxon>
    </lineage>
</organism>
<dbReference type="InterPro" id="IPR013149">
    <property type="entry name" value="ADH-like_C"/>
</dbReference>
<dbReference type="InterPro" id="IPR020843">
    <property type="entry name" value="ER"/>
</dbReference>
<dbReference type="OrthoDB" id="1879366at2759"/>
<sequence length="350" mass="37664">MATQELEFKGYALVDPKNFTDLKVTAFKPKTFQADDVEISITHCGVCGSDLHTLKQGWGESHLPLVVGHEIVGKATRVGDNVKDIKVGDRVGVGAKIGSCMKCRQCKGEYENYCAKGISTYNSEYPDGVVTQGGYSTAIRAHQQFVFPIPDALESRHAAPMLCGGLTVYSPLVTNGAGPGKKVGIIGIGGLGHFALLFAKALGAEVYAFTHSPRKMEDAKKLGADHVDFAKEHAGMLDLIVSTMDATPQLPLKEFLTMLYVHGRFVTVGLPDADEHLPTLHAFDLVPNGCFIGGSAIGSKKECVAMLALAAEKGIKPWIEELPMKDAKKALEGLGDNKVKYRYVLSQDLV</sequence>
<evidence type="ECO:0000313" key="7">
    <source>
        <dbReference type="EMBL" id="KIP07714.1"/>
    </source>
</evidence>
<dbReference type="GO" id="GO:0008270">
    <property type="term" value="F:zinc ion binding"/>
    <property type="evidence" value="ECO:0007669"/>
    <property type="project" value="InterPro"/>
</dbReference>
<dbReference type="InterPro" id="IPR002328">
    <property type="entry name" value="ADH_Zn_CS"/>
</dbReference>
<dbReference type="PROSITE" id="PS00065">
    <property type="entry name" value="D_2_HYDROXYACID_DH_1"/>
    <property type="match status" value="1"/>
</dbReference>
<dbReference type="Proteomes" id="UP000053257">
    <property type="component" value="Unassembled WGS sequence"/>
</dbReference>
<evidence type="ECO:0000256" key="4">
    <source>
        <dbReference type="ARBA" id="ARBA00023002"/>
    </source>
</evidence>
<keyword evidence="4" id="KW-0560">Oxidoreductase</keyword>
<dbReference type="InterPro" id="IPR013154">
    <property type="entry name" value="ADH-like_N"/>
</dbReference>
<accession>A0A0C3NR89</accession>
<keyword evidence="2 5" id="KW-0479">Metal-binding</keyword>
<comment type="similarity">
    <text evidence="5">Belongs to the zinc-containing alcohol dehydrogenase family.</text>
</comment>
<dbReference type="Pfam" id="PF08240">
    <property type="entry name" value="ADH_N"/>
    <property type="match status" value="1"/>
</dbReference>
<dbReference type="SUPFAM" id="SSF50129">
    <property type="entry name" value="GroES-like"/>
    <property type="match status" value="1"/>
</dbReference>
<dbReference type="CDD" id="cd05283">
    <property type="entry name" value="CAD1"/>
    <property type="match status" value="1"/>
</dbReference>
<dbReference type="FunFam" id="3.40.50.720:FF:000022">
    <property type="entry name" value="Cinnamyl alcohol dehydrogenase"/>
    <property type="match status" value="1"/>
</dbReference>
<keyword evidence="8" id="KW-1185">Reference proteome</keyword>
<keyword evidence="3 5" id="KW-0862">Zinc</keyword>
<dbReference type="InterPro" id="IPR029752">
    <property type="entry name" value="D-isomer_DH_CS1"/>
</dbReference>
<feature type="domain" description="Enoyl reductase (ER)" evidence="6">
    <location>
        <begin position="17"/>
        <end position="345"/>
    </location>
</feature>
<evidence type="ECO:0000256" key="1">
    <source>
        <dbReference type="ARBA" id="ARBA00001947"/>
    </source>
</evidence>
<evidence type="ECO:0000313" key="8">
    <source>
        <dbReference type="Proteomes" id="UP000053257"/>
    </source>
</evidence>
<dbReference type="PROSITE" id="PS00059">
    <property type="entry name" value="ADH_ZINC"/>
    <property type="match status" value="1"/>
</dbReference>
<comment type="cofactor">
    <cofactor evidence="1 5">
        <name>Zn(2+)</name>
        <dbReference type="ChEBI" id="CHEBI:29105"/>
    </cofactor>
</comment>
<dbReference type="Pfam" id="PF00107">
    <property type="entry name" value="ADH_zinc_N"/>
    <property type="match status" value="1"/>
</dbReference>
<evidence type="ECO:0000256" key="2">
    <source>
        <dbReference type="ARBA" id="ARBA00022723"/>
    </source>
</evidence>